<evidence type="ECO:0000313" key="6">
    <source>
        <dbReference type="EMBL" id="CDQ83482.1"/>
    </source>
</evidence>
<evidence type="ECO:0000256" key="3">
    <source>
        <dbReference type="ARBA" id="ARBA00022588"/>
    </source>
</evidence>
<name>A0A060XW42_ONCMY</name>
<dbReference type="GO" id="GO:0045087">
    <property type="term" value="P:innate immune response"/>
    <property type="evidence" value="ECO:0007669"/>
    <property type="project" value="UniProtKB-KW"/>
</dbReference>
<dbReference type="PaxDb" id="8022-A0A060XW42"/>
<comment type="subcellular location">
    <subcellularLocation>
        <location evidence="1">Cytoplasm</location>
        <location evidence="1">Cytosol</location>
    </subcellularLocation>
</comment>
<gene>
    <name evidence="6" type="ORF">GSONMT00028185001</name>
</gene>
<dbReference type="Pfam" id="PF13553">
    <property type="entry name" value="FIIND"/>
    <property type="match status" value="1"/>
</dbReference>
<evidence type="ECO:0000256" key="1">
    <source>
        <dbReference type="ARBA" id="ARBA00004514"/>
    </source>
</evidence>
<dbReference type="PANTHER" id="PTHR46985:SF2">
    <property type="entry name" value="APOPTOSIS-ASSOCIATED SPECK-LIKE PROTEIN CONTAINING A CARD"/>
    <property type="match status" value="1"/>
</dbReference>
<organism evidence="6 7">
    <name type="scientific">Oncorhynchus mykiss</name>
    <name type="common">Rainbow trout</name>
    <name type="synonym">Salmo gairdneri</name>
    <dbReference type="NCBI Taxonomy" id="8022"/>
    <lineage>
        <taxon>Eukaryota</taxon>
        <taxon>Metazoa</taxon>
        <taxon>Chordata</taxon>
        <taxon>Craniata</taxon>
        <taxon>Vertebrata</taxon>
        <taxon>Euteleostomi</taxon>
        <taxon>Actinopterygii</taxon>
        <taxon>Neopterygii</taxon>
        <taxon>Teleostei</taxon>
        <taxon>Protacanthopterygii</taxon>
        <taxon>Salmoniformes</taxon>
        <taxon>Salmonidae</taxon>
        <taxon>Salmoninae</taxon>
        <taxon>Oncorhynchus</taxon>
    </lineage>
</organism>
<sequence>MSPPGRYECRVSGLRWVCKDHVSLQYQFSSWEPHSAMMKSLGYKQGGPLLDVTIIAGELEEVHLPHFACFGDDPSFKEKVRVLHVEDCGVSVEQVDEVTRFHVKILHPTFSAKGVLVRSGFPLKVHCDLLLYQAKAPSWTDS</sequence>
<keyword evidence="3" id="KW-0399">Innate immunity</keyword>
<reference evidence="6" key="1">
    <citation type="journal article" date="2014" name="Nat. Commun.">
        <title>The rainbow trout genome provides novel insights into evolution after whole-genome duplication in vertebrates.</title>
        <authorList>
            <person name="Berthelot C."/>
            <person name="Brunet F."/>
            <person name="Chalopin D."/>
            <person name="Juanchich A."/>
            <person name="Bernard M."/>
            <person name="Noel B."/>
            <person name="Bento P."/>
            <person name="Da Silva C."/>
            <person name="Labadie K."/>
            <person name="Alberti A."/>
            <person name="Aury J.M."/>
            <person name="Louis A."/>
            <person name="Dehais P."/>
            <person name="Bardou P."/>
            <person name="Montfort J."/>
            <person name="Klopp C."/>
            <person name="Cabau C."/>
            <person name="Gaspin C."/>
            <person name="Thorgaard G.H."/>
            <person name="Boussaha M."/>
            <person name="Quillet E."/>
            <person name="Guyomard R."/>
            <person name="Galiana D."/>
            <person name="Bobe J."/>
            <person name="Volff J.N."/>
            <person name="Genet C."/>
            <person name="Wincker P."/>
            <person name="Jaillon O."/>
            <person name="Roest Crollius H."/>
            <person name="Guiguen Y."/>
        </authorList>
    </citation>
    <scope>NUCLEOTIDE SEQUENCE [LARGE SCALE GENOMIC DNA]</scope>
</reference>
<dbReference type="STRING" id="8022.A0A060XW42"/>
<dbReference type="AlphaFoldDB" id="A0A060XW42"/>
<keyword evidence="4" id="KW-0391">Immunity</keyword>
<dbReference type="Proteomes" id="UP000193380">
    <property type="component" value="Unassembled WGS sequence"/>
</dbReference>
<dbReference type="InterPro" id="IPR051249">
    <property type="entry name" value="NLRP_Inflammasome"/>
</dbReference>
<dbReference type="EMBL" id="FR906188">
    <property type="protein sequence ID" value="CDQ83482.1"/>
    <property type="molecule type" value="Genomic_DNA"/>
</dbReference>
<proteinExistence type="predicted"/>
<dbReference type="GO" id="GO:0005829">
    <property type="term" value="C:cytosol"/>
    <property type="evidence" value="ECO:0007669"/>
    <property type="project" value="UniProtKB-SubCell"/>
</dbReference>
<dbReference type="PANTHER" id="PTHR46985">
    <property type="entry name" value="NACHT, LRR AND PYD DOMAINS-CONTAINING PROTEIN 1"/>
    <property type="match status" value="1"/>
</dbReference>
<evidence type="ECO:0000256" key="4">
    <source>
        <dbReference type="ARBA" id="ARBA00022859"/>
    </source>
</evidence>
<dbReference type="PROSITE" id="PS51830">
    <property type="entry name" value="FIIND"/>
    <property type="match status" value="1"/>
</dbReference>
<evidence type="ECO:0000256" key="2">
    <source>
        <dbReference type="ARBA" id="ARBA00022490"/>
    </source>
</evidence>
<protein>
    <recommendedName>
        <fullName evidence="5">FIIND domain-containing protein</fullName>
    </recommendedName>
</protein>
<dbReference type="InterPro" id="IPR025307">
    <property type="entry name" value="FIIND_dom"/>
</dbReference>
<feature type="domain" description="FIIND" evidence="5">
    <location>
        <begin position="1"/>
        <end position="142"/>
    </location>
</feature>
<reference evidence="6" key="2">
    <citation type="submission" date="2014-03" db="EMBL/GenBank/DDBJ databases">
        <authorList>
            <person name="Genoscope - CEA"/>
        </authorList>
    </citation>
    <scope>NUCLEOTIDE SEQUENCE</scope>
</reference>
<evidence type="ECO:0000313" key="7">
    <source>
        <dbReference type="Proteomes" id="UP000193380"/>
    </source>
</evidence>
<evidence type="ECO:0000259" key="5">
    <source>
        <dbReference type="PROSITE" id="PS51830"/>
    </source>
</evidence>
<accession>A0A060XW42</accession>
<keyword evidence="2" id="KW-0963">Cytoplasm</keyword>